<feature type="transmembrane region" description="Helical" evidence="6">
    <location>
        <begin position="138"/>
        <end position="159"/>
    </location>
</feature>
<keyword evidence="2 6" id="KW-0812">Transmembrane</keyword>
<evidence type="ECO:0000313" key="7">
    <source>
        <dbReference type="EMBL" id="CAL1699954.1"/>
    </source>
</evidence>
<evidence type="ECO:0000256" key="1">
    <source>
        <dbReference type="ARBA" id="ARBA00004141"/>
    </source>
</evidence>
<dbReference type="InterPro" id="IPR004776">
    <property type="entry name" value="Mem_transp_PIN-like"/>
</dbReference>
<feature type="transmembrane region" description="Helical" evidence="6">
    <location>
        <begin position="102"/>
        <end position="118"/>
    </location>
</feature>
<evidence type="ECO:0000256" key="3">
    <source>
        <dbReference type="ARBA" id="ARBA00022989"/>
    </source>
</evidence>
<keyword evidence="4 6" id="KW-0472">Membrane</keyword>
<name>A0ABP1CZP5_9APHY</name>
<gene>
    <name evidence="7" type="ORF">GFSPODELE1_LOCUS2932</name>
</gene>
<reference evidence="8" key="1">
    <citation type="submission" date="2024-04" db="EMBL/GenBank/DDBJ databases">
        <authorList>
            <person name="Shaw F."/>
            <person name="Minotto A."/>
        </authorList>
    </citation>
    <scope>NUCLEOTIDE SEQUENCE [LARGE SCALE GENOMIC DNA]</scope>
</reference>
<evidence type="ECO:0000313" key="8">
    <source>
        <dbReference type="Proteomes" id="UP001497453"/>
    </source>
</evidence>
<feature type="transmembrane region" description="Helical" evidence="6">
    <location>
        <begin position="340"/>
        <end position="362"/>
    </location>
</feature>
<comment type="subcellular location">
    <subcellularLocation>
        <location evidence="1">Membrane</location>
        <topology evidence="1">Multi-pass membrane protein</topology>
    </subcellularLocation>
</comment>
<organism evidence="7 8">
    <name type="scientific">Somion occarium</name>
    <dbReference type="NCBI Taxonomy" id="3059160"/>
    <lineage>
        <taxon>Eukaryota</taxon>
        <taxon>Fungi</taxon>
        <taxon>Dikarya</taxon>
        <taxon>Basidiomycota</taxon>
        <taxon>Agaricomycotina</taxon>
        <taxon>Agaricomycetes</taxon>
        <taxon>Polyporales</taxon>
        <taxon>Cerrenaceae</taxon>
        <taxon>Somion</taxon>
    </lineage>
</organism>
<evidence type="ECO:0000256" key="4">
    <source>
        <dbReference type="ARBA" id="ARBA00023136"/>
    </source>
</evidence>
<keyword evidence="8" id="KW-1185">Reference proteome</keyword>
<sequence>MPSAGFLIYSGVMPLVKTLLSIVVGFILARKDFFPVSATRGTSHIVMNVSLPMLVFANIVPAFTPSNIASIGPLFLVAFVYQAMGFFFGIIIREVCYVPRNFWQGIVVLTGMSNWGNLPNAIVLSVTQQPPFNPDTDSALGVSYVAVFIVSYQLVFWVFGAAHSLSWDYLPGIPQGQDAEVHLRWSEKPVASLLRRVARTFQRRSSWFSRNRCEQTVGDDDPRGETGTVLDELNTPDFGGLEASPDVLSTSRDSGLDLNRDTPSEVVGRSSSKKGGMSRLLRTLLSLLTPVTISLFVSLPIALVQPLKALFVDSPAAESFHWKAPDGRPPLAFVIDTAQFIGDIAVPLSLIVLGASFARISIPHPVSRLPIPAMALVTFAKTILLPIFGILIVMAMVRGGLIDHSAKVEKFVAMLLSGTPSGPNQLIVASLYAPEGNVDIPAAFLLVQYTFMFLSSSALTAVALLLS</sequence>
<dbReference type="Pfam" id="PF03547">
    <property type="entry name" value="Mem_trans"/>
    <property type="match status" value="1"/>
</dbReference>
<evidence type="ECO:0000256" key="2">
    <source>
        <dbReference type="ARBA" id="ARBA00022692"/>
    </source>
</evidence>
<dbReference type="Proteomes" id="UP001497453">
    <property type="component" value="Chromosome 2"/>
</dbReference>
<evidence type="ECO:0000256" key="5">
    <source>
        <dbReference type="SAM" id="MobiDB-lite"/>
    </source>
</evidence>
<keyword evidence="3 6" id="KW-1133">Transmembrane helix</keyword>
<feature type="transmembrane region" description="Helical" evidence="6">
    <location>
        <begin position="280"/>
        <end position="303"/>
    </location>
</feature>
<dbReference type="EMBL" id="OZ037945">
    <property type="protein sequence ID" value="CAL1699954.1"/>
    <property type="molecule type" value="Genomic_DNA"/>
</dbReference>
<feature type="transmembrane region" description="Helical" evidence="6">
    <location>
        <begin position="374"/>
        <end position="397"/>
    </location>
</feature>
<protein>
    <recommendedName>
        <fullName evidence="9">Auxin efflux carrier</fullName>
    </recommendedName>
</protein>
<feature type="compositionally biased region" description="Basic and acidic residues" evidence="5">
    <location>
        <begin position="254"/>
        <end position="263"/>
    </location>
</feature>
<feature type="compositionally biased region" description="Low complexity" evidence="5">
    <location>
        <begin position="264"/>
        <end position="273"/>
    </location>
</feature>
<dbReference type="InterPro" id="IPR040254">
    <property type="entry name" value="Ecm3-like"/>
</dbReference>
<feature type="transmembrane region" description="Helical" evidence="6">
    <location>
        <begin position="68"/>
        <end position="90"/>
    </location>
</feature>
<accession>A0ABP1CZP5</accession>
<feature type="region of interest" description="Disordered" evidence="5">
    <location>
        <begin position="212"/>
        <end position="273"/>
    </location>
</feature>
<feature type="transmembrane region" description="Helical" evidence="6">
    <location>
        <begin position="440"/>
        <end position="466"/>
    </location>
</feature>
<dbReference type="PANTHER" id="PTHR31274">
    <property type="entry name" value="PROTEIN ECM3"/>
    <property type="match status" value="1"/>
</dbReference>
<feature type="transmembrane region" description="Helical" evidence="6">
    <location>
        <begin position="41"/>
        <end position="62"/>
    </location>
</feature>
<feature type="transmembrane region" description="Helical" evidence="6">
    <location>
        <begin position="6"/>
        <end position="29"/>
    </location>
</feature>
<evidence type="ECO:0008006" key="9">
    <source>
        <dbReference type="Google" id="ProtNLM"/>
    </source>
</evidence>
<proteinExistence type="predicted"/>
<dbReference type="PANTHER" id="PTHR31274:SF1">
    <property type="entry name" value="AGL149CP"/>
    <property type="match status" value="1"/>
</dbReference>
<evidence type="ECO:0000256" key="6">
    <source>
        <dbReference type="SAM" id="Phobius"/>
    </source>
</evidence>